<evidence type="ECO:0008006" key="3">
    <source>
        <dbReference type="Google" id="ProtNLM"/>
    </source>
</evidence>
<keyword evidence="1" id="KW-1133">Transmembrane helix</keyword>
<evidence type="ECO:0000256" key="1">
    <source>
        <dbReference type="SAM" id="Phobius"/>
    </source>
</evidence>
<proteinExistence type="predicted"/>
<keyword evidence="1" id="KW-0472">Membrane</keyword>
<keyword evidence="1" id="KW-0812">Transmembrane</keyword>
<accession>A0A0E9XE22</accession>
<reference evidence="2" key="1">
    <citation type="submission" date="2014-11" db="EMBL/GenBank/DDBJ databases">
        <authorList>
            <person name="Amaro Gonzalez C."/>
        </authorList>
    </citation>
    <scope>NUCLEOTIDE SEQUENCE</scope>
</reference>
<evidence type="ECO:0000313" key="2">
    <source>
        <dbReference type="EMBL" id="JAH99928.1"/>
    </source>
</evidence>
<protein>
    <recommendedName>
        <fullName evidence="3">Transmembrane protein</fullName>
    </recommendedName>
</protein>
<organism evidence="2">
    <name type="scientific">Anguilla anguilla</name>
    <name type="common">European freshwater eel</name>
    <name type="synonym">Muraena anguilla</name>
    <dbReference type="NCBI Taxonomy" id="7936"/>
    <lineage>
        <taxon>Eukaryota</taxon>
        <taxon>Metazoa</taxon>
        <taxon>Chordata</taxon>
        <taxon>Craniata</taxon>
        <taxon>Vertebrata</taxon>
        <taxon>Euteleostomi</taxon>
        <taxon>Actinopterygii</taxon>
        <taxon>Neopterygii</taxon>
        <taxon>Teleostei</taxon>
        <taxon>Anguilliformes</taxon>
        <taxon>Anguillidae</taxon>
        <taxon>Anguilla</taxon>
    </lineage>
</organism>
<dbReference type="AlphaFoldDB" id="A0A0E9XE22"/>
<sequence length="114" mass="13504">MCRKSNYIRFHLKPFISQPLCGPFLPFDKAQESKVKLNQTTFFRYYTPSATRIFFSFKVPLNFRQIRRDSHVSALNFRRRVFRVTVFVKSQAAIILMTAVIGSARFFFFFSTLL</sequence>
<feature type="transmembrane region" description="Helical" evidence="1">
    <location>
        <begin position="86"/>
        <end position="110"/>
    </location>
</feature>
<reference evidence="2" key="2">
    <citation type="journal article" date="2015" name="Fish Shellfish Immunol.">
        <title>Early steps in the European eel (Anguilla anguilla)-Vibrio vulnificus interaction in the gills: Role of the RtxA13 toxin.</title>
        <authorList>
            <person name="Callol A."/>
            <person name="Pajuelo D."/>
            <person name="Ebbesson L."/>
            <person name="Teles M."/>
            <person name="MacKenzie S."/>
            <person name="Amaro C."/>
        </authorList>
    </citation>
    <scope>NUCLEOTIDE SEQUENCE</scope>
</reference>
<dbReference type="EMBL" id="GBXM01008649">
    <property type="protein sequence ID" value="JAH99928.1"/>
    <property type="molecule type" value="Transcribed_RNA"/>
</dbReference>
<name>A0A0E9XE22_ANGAN</name>